<proteinExistence type="predicted"/>
<dbReference type="EMBL" id="AP018449">
    <property type="protein sequence ID" value="BBB91828.1"/>
    <property type="molecule type" value="Genomic_DNA"/>
</dbReference>
<dbReference type="Pfam" id="PF13026">
    <property type="entry name" value="DUF3887"/>
    <property type="match status" value="1"/>
</dbReference>
<feature type="signal peptide" evidence="1">
    <location>
        <begin position="1"/>
        <end position="22"/>
    </location>
</feature>
<feature type="domain" description="DUF3887" evidence="2">
    <location>
        <begin position="37"/>
        <end position="121"/>
    </location>
</feature>
<dbReference type="OrthoDB" id="1680523at2"/>
<accession>A0A348AL80</accession>
<keyword evidence="4" id="KW-1185">Reference proteome</keyword>
<protein>
    <recommendedName>
        <fullName evidence="2">DUF3887 domain-containing protein</fullName>
    </recommendedName>
</protein>
<name>A0A348AL80_9FIRM</name>
<evidence type="ECO:0000313" key="4">
    <source>
        <dbReference type="Proteomes" id="UP000276437"/>
    </source>
</evidence>
<dbReference type="PROSITE" id="PS51257">
    <property type="entry name" value="PROKAR_LIPOPROTEIN"/>
    <property type="match status" value="1"/>
</dbReference>
<dbReference type="RefSeq" id="WP_126308800.1">
    <property type="nucleotide sequence ID" value="NZ_AP018449.1"/>
</dbReference>
<evidence type="ECO:0000256" key="1">
    <source>
        <dbReference type="SAM" id="SignalP"/>
    </source>
</evidence>
<gene>
    <name evidence="3" type="ORF">MAMMFC1_02513</name>
</gene>
<dbReference type="InterPro" id="IPR024981">
    <property type="entry name" value="DUF3887"/>
</dbReference>
<sequence length="140" mass="15612">MKKKGICLGLLLMFLLAIGCMAQTAAADSQSCANVIAEKMLTGLKEDNYAKFSEDFDQQMSNSLPAAEFAKISREIKGKIGDYIAKEFVSSEQKEQYSIFTYKAKFSQEVTDVVVRIVLTEADSKFLVSGFWLDSPNLRQ</sequence>
<evidence type="ECO:0000259" key="2">
    <source>
        <dbReference type="Pfam" id="PF13026"/>
    </source>
</evidence>
<reference evidence="3 4" key="1">
    <citation type="journal article" date="2018" name="Int. J. Syst. Evol. Microbiol.">
        <title>Methylomusa anaerophila gen. nov., sp. nov., an anaerobic methanol-utilizing bacterium isolated from a microbial fuel cell.</title>
        <authorList>
            <person name="Amano N."/>
            <person name="Yamamuro A."/>
            <person name="Miyahara M."/>
            <person name="Kouzuma A."/>
            <person name="Abe T."/>
            <person name="Watanabe K."/>
        </authorList>
    </citation>
    <scope>NUCLEOTIDE SEQUENCE [LARGE SCALE GENOMIC DNA]</scope>
    <source>
        <strain evidence="3 4">MMFC1</strain>
    </source>
</reference>
<keyword evidence="1" id="KW-0732">Signal</keyword>
<dbReference type="Gene3D" id="3.10.450.590">
    <property type="match status" value="1"/>
</dbReference>
<dbReference type="KEGG" id="mana:MAMMFC1_02513"/>
<dbReference type="AlphaFoldDB" id="A0A348AL80"/>
<evidence type="ECO:0000313" key="3">
    <source>
        <dbReference type="EMBL" id="BBB91828.1"/>
    </source>
</evidence>
<organism evidence="3 4">
    <name type="scientific">Methylomusa anaerophila</name>
    <dbReference type="NCBI Taxonomy" id="1930071"/>
    <lineage>
        <taxon>Bacteria</taxon>
        <taxon>Bacillati</taxon>
        <taxon>Bacillota</taxon>
        <taxon>Negativicutes</taxon>
        <taxon>Selenomonadales</taxon>
        <taxon>Sporomusaceae</taxon>
        <taxon>Methylomusa</taxon>
    </lineage>
</organism>
<feature type="chain" id="PRO_5038885774" description="DUF3887 domain-containing protein" evidence="1">
    <location>
        <begin position="23"/>
        <end position="140"/>
    </location>
</feature>
<dbReference type="Proteomes" id="UP000276437">
    <property type="component" value="Chromosome"/>
</dbReference>